<feature type="coiled-coil region" evidence="1">
    <location>
        <begin position="1426"/>
        <end position="1453"/>
    </location>
</feature>
<feature type="region of interest" description="Disordered" evidence="2">
    <location>
        <begin position="1147"/>
        <end position="1221"/>
    </location>
</feature>
<evidence type="ECO:0000313" key="4">
    <source>
        <dbReference type="Proteomes" id="UP000674318"/>
    </source>
</evidence>
<feature type="region of interest" description="Disordered" evidence="2">
    <location>
        <begin position="1280"/>
        <end position="1365"/>
    </location>
</feature>
<feature type="region of interest" description="Disordered" evidence="2">
    <location>
        <begin position="834"/>
        <end position="942"/>
    </location>
</feature>
<feature type="compositionally biased region" description="Basic and acidic residues" evidence="2">
    <location>
        <begin position="507"/>
        <end position="519"/>
    </location>
</feature>
<dbReference type="GeneID" id="94292613"/>
<evidence type="ECO:0000256" key="2">
    <source>
        <dbReference type="SAM" id="MobiDB-lite"/>
    </source>
</evidence>
<feature type="compositionally biased region" description="Basic and acidic residues" evidence="2">
    <location>
        <begin position="299"/>
        <end position="318"/>
    </location>
</feature>
<organism evidence="3 4">
    <name type="scientific">Porcisia hertigi</name>
    <dbReference type="NCBI Taxonomy" id="2761500"/>
    <lineage>
        <taxon>Eukaryota</taxon>
        <taxon>Discoba</taxon>
        <taxon>Euglenozoa</taxon>
        <taxon>Kinetoplastea</taxon>
        <taxon>Metakinetoplastina</taxon>
        <taxon>Trypanosomatida</taxon>
        <taxon>Trypanosomatidae</taxon>
        <taxon>Leishmaniinae</taxon>
        <taxon>Porcisia</taxon>
    </lineage>
</organism>
<protein>
    <submittedName>
        <fullName evidence="3">Uncharacterized protein</fullName>
    </submittedName>
</protein>
<feature type="compositionally biased region" description="Polar residues" evidence="2">
    <location>
        <begin position="1203"/>
        <end position="1221"/>
    </location>
</feature>
<feature type="region of interest" description="Disordered" evidence="2">
    <location>
        <begin position="171"/>
        <end position="230"/>
    </location>
</feature>
<evidence type="ECO:0000313" key="3">
    <source>
        <dbReference type="EMBL" id="KAG5507638.1"/>
    </source>
</evidence>
<feature type="compositionally biased region" description="Polar residues" evidence="2">
    <location>
        <begin position="128"/>
        <end position="141"/>
    </location>
</feature>
<feature type="compositionally biased region" description="Polar residues" evidence="2">
    <location>
        <begin position="837"/>
        <end position="847"/>
    </location>
</feature>
<proteinExistence type="predicted"/>
<feature type="compositionally biased region" description="Basic and acidic residues" evidence="2">
    <location>
        <begin position="658"/>
        <end position="670"/>
    </location>
</feature>
<feature type="compositionally biased region" description="Low complexity" evidence="2">
    <location>
        <begin position="46"/>
        <end position="60"/>
    </location>
</feature>
<evidence type="ECO:0000256" key="1">
    <source>
        <dbReference type="SAM" id="Coils"/>
    </source>
</evidence>
<gene>
    <name evidence="3" type="ORF">JKF63_06587</name>
</gene>
<feature type="compositionally biased region" description="Polar residues" evidence="2">
    <location>
        <begin position="720"/>
        <end position="730"/>
    </location>
</feature>
<feature type="region of interest" description="Disordered" evidence="2">
    <location>
        <begin position="714"/>
        <end position="758"/>
    </location>
</feature>
<feature type="region of interest" description="Disordered" evidence="2">
    <location>
        <begin position="348"/>
        <end position="383"/>
    </location>
</feature>
<feature type="compositionally biased region" description="Low complexity" evidence="2">
    <location>
        <begin position="882"/>
        <end position="894"/>
    </location>
</feature>
<dbReference type="Proteomes" id="UP000674318">
    <property type="component" value="Unassembled WGS sequence"/>
</dbReference>
<feature type="compositionally biased region" description="Polar residues" evidence="2">
    <location>
        <begin position="1294"/>
        <end position="1319"/>
    </location>
</feature>
<feature type="compositionally biased region" description="Polar residues" evidence="2">
    <location>
        <begin position="348"/>
        <end position="363"/>
    </location>
</feature>
<feature type="region of interest" description="Disordered" evidence="2">
    <location>
        <begin position="642"/>
        <end position="681"/>
    </location>
</feature>
<reference evidence="3 4" key="1">
    <citation type="submission" date="2021-02" db="EMBL/GenBank/DDBJ databases">
        <title>Porcisia hertigi Genome sequencing and assembly.</title>
        <authorList>
            <person name="Almutairi H."/>
            <person name="Gatherer D."/>
        </authorList>
    </citation>
    <scope>NUCLEOTIDE SEQUENCE [LARGE SCALE GENOMIC DNA]</scope>
    <source>
        <strain evidence="3 4">C119</strain>
    </source>
</reference>
<feature type="compositionally biased region" description="Low complexity" evidence="2">
    <location>
        <begin position="190"/>
        <end position="200"/>
    </location>
</feature>
<dbReference type="RefSeq" id="XP_067757953.1">
    <property type="nucleotide sequence ID" value="XM_067902536.1"/>
</dbReference>
<dbReference type="EMBL" id="JAFJZO010000018">
    <property type="protein sequence ID" value="KAG5507638.1"/>
    <property type="molecule type" value="Genomic_DNA"/>
</dbReference>
<accession>A0A836LIJ8</accession>
<keyword evidence="4" id="KW-1185">Reference proteome</keyword>
<feature type="compositionally biased region" description="Polar residues" evidence="2">
    <location>
        <begin position="91"/>
        <end position="105"/>
    </location>
</feature>
<sequence>MDQLDDYQLMEPSPSPPATPQVARLDLCNRDSKGSYDTGSDDLLWPSSASPSSPSASQPQNSTEHTRSRGGIFANTATSEAGLSSHPKLSIQRSASHSYGASQRCRNSVVNRERSRSASAVGGVMEPLSTNSVNAFKTSSQSKRRTGSPGAAVPAPVFTWEEKDNVCRMSGGSDVQVEEGQTEDEHCRRPSAAPRWSSSLRQERNRVSGSTTTTSTSQQRRSSVLGPDPRDCIDLCNDDVVQVEAQASPLPYGEEHRAALSLAYDLTALVNAGSVGRCLSNSRGQVDLIDDDNTITEEVTKEEERTYGCAEPAHHSDDYSDSSNGTGDDSSACFEFEHEYFYHPATSSDVKSQLGSSDGSASVQHWAETPRHTVSAPSPSSSMPRWVRSLAEETPFTPFSHTATGVVTAPPTFLHVNPAATEEQMMQGLVVASDRAQPQPQQHQQQHRKPTKCLRVHELVESVLSSPPICIGTASDTSAPELGMAPTPMSSTVDEEDDGSESQSEEPLPRRPPDHYDERTLAERERVFQRVHDTRARLAHVDQLLARFNLAVEARQTELETLRGKHAVLAQQTENYLSRAATATREVRHLRQRQHGQDEVRLLCDMMTDKENRLHVAQSQLSSLQRLWKQLQLLCTTKKENVDEATDETVHDEEDAEAESKESSHERESMSHSPTSSDASLNTCSALEDFLEELLSEVEGLAKVCIQLPSAPPPAPLSSCKNNSNSSAVQHSGDIDPQDPQHAKTTRPRPTHAARDHGLREGSHGFFSFFGGATEAHLDSKPLSTFLANLDRLARTSWEREEELQLRARELATEEEENDLKTRLALEHGVKLKQPQPLRNWSSSIKSSGGAGEVNALSPLSVGALSREREEEHLGNGSSNETPTSTSPASLLTPQKNTVVSCTDRTRRQLLLSSPEHGRRSRGNSAGLRTPSKAATPSSRLHHRVNPAPLLLPTLVYAYPRMAAVSQHLDAEQQKIQADYAAAIETERQNRRQLTARLRDTYRQDVAPTLRRTIAALRQQQTVLARQLAELGVKAVTIQWEEEEPKEVDDTALLQAINGATSTDQNDTSVIRRCGAARDRSRNRASTKATAQGVEVDNYGDAASSRGTSLTRLENGAVQSIAAAMQPCHVYRRTLSIACSGTCKRGTTTEAEKSSRLPVSSQPHSSRHPREPTIHQDPISARPSTARGCLSARSARKRPSATLHPSVTPAEQNTTAPSTGSLATALSRECAALQLCTHPLTKTPLGQTDAHIAADEKKCCTTAAAVNTAVMPIATALFRRSGGTPRASGAPATARTSTADCSARSSRGHASTAVPSSPRHSYDCAAPSSSAATGPKRRHSHPPSRPVSARAGRSAAPCSSSQDPVVDDVRELVAPADSTSGASVGVTTSTPTPAKIWTPFEHTRKALSDGAVRVAITFTGKEARRRQAAQSRREAYQREFWELREELARIDEDTFQLRTRWIELQSVQQATVTEQRTKLEEAEAKAKKCRAFYETLRQENGEWKSIRDELKRVIRGEEKI</sequence>
<dbReference type="KEGG" id="phet:94292613"/>
<feature type="region of interest" description="Disordered" evidence="2">
    <location>
        <begin position="471"/>
        <end position="519"/>
    </location>
</feature>
<name>A0A836LIJ8_9TRYP</name>
<comment type="caution">
    <text evidence="3">The sequence shown here is derived from an EMBL/GenBank/DDBJ whole genome shotgun (WGS) entry which is preliminary data.</text>
</comment>
<feature type="compositionally biased region" description="Acidic residues" evidence="2">
    <location>
        <begin position="643"/>
        <end position="657"/>
    </location>
</feature>
<feature type="compositionally biased region" description="Low complexity" evidence="2">
    <location>
        <begin position="210"/>
        <end position="223"/>
    </location>
</feature>
<feature type="region of interest" description="Disordered" evidence="2">
    <location>
        <begin position="299"/>
        <end position="328"/>
    </location>
</feature>
<keyword evidence="1" id="KW-0175">Coiled coil</keyword>
<feature type="region of interest" description="Disordered" evidence="2">
    <location>
        <begin position="1"/>
        <end position="157"/>
    </location>
</feature>
<feature type="compositionally biased region" description="Acidic residues" evidence="2">
    <location>
        <begin position="493"/>
        <end position="504"/>
    </location>
</feature>
<dbReference type="OrthoDB" id="267169at2759"/>